<dbReference type="Gene3D" id="2.130.10.10">
    <property type="entry name" value="YVTN repeat-like/Quinoprotein amine dehydrogenase"/>
    <property type="match status" value="1"/>
</dbReference>
<reference evidence="2 3" key="1">
    <citation type="submission" date="2015-10" db="EMBL/GenBank/DDBJ databases">
        <title>Erysipelothrix larvae sp. LV19 isolated from the larval gut of the rhinoceros beetle, Trypoxylus dichotomus.</title>
        <authorList>
            <person name="Lim S."/>
            <person name="Kim B.-C."/>
        </authorList>
    </citation>
    <scope>NUCLEOTIDE SEQUENCE [LARGE SCALE GENOMIC DNA]</scope>
    <source>
        <strain evidence="2 3">LV19</strain>
    </source>
</reference>
<name>A0A120JTY5_9FIRM</name>
<comment type="similarity">
    <text evidence="1">Belongs to the cycloisomerase 2 family.</text>
</comment>
<dbReference type="InterPro" id="IPR011048">
    <property type="entry name" value="Haem_d1_sf"/>
</dbReference>
<dbReference type="EMBL" id="CP013213">
    <property type="protein sequence ID" value="AMC94290.1"/>
    <property type="molecule type" value="Genomic_DNA"/>
</dbReference>
<gene>
    <name evidence="2" type="ORF">AOC36_09995</name>
</gene>
<keyword evidence="3" id="KW-1185">Reference proteome</keyword>
<organism evidence="2 3">
    <name type="scientific">Erysipelothrix larvae</name>
    <dbReference type="NCBI Taxonomy" id="1514105"/>
    <lineage>
        <taxon>Bacteria</taxon>
        <taxon>Bacillati</taxon>
        <taxon>Bacillota</taxon>
        <taxon>Erysipelotrichia</taxon>
        <taxon>Erysipelotrichales</taxon>
        <taxon>Erysipelotrichaceae</taxon>
        <taxon>Erysipelothrix</taxon>
    </lineage>
</organism>
<sequence>MHKVFIGTYTKKDSKGIYTADFDSNTGTLGNLSLLVETNNPTYLDTHKPTNRLFSVADVNGQGGIHVFDLNTTPPTQVATYAQDGNPPCYVHYDEATDTTFDANYHMGLVHAYEKGLLDKTLHYGEGSHAHYVRTHPHTKDLYVCDLGLDMVHKYRLLNEISTYITPKGFGPRHIAFHPTQPVIYVFGELSSEIIVLKDDEFEFTHIQTLSTLPASQQDVKSGAAIRISDDGRFVYASNRGHDSISVFEVNDDASLTMIQNITAGGKHPRDFDITPDQGYLLVANKDTDNISVLKRDKESGLLEVVSTDFNAPEAVCVHFIR</sequence>
<dbReference type="InterPro" id="IPR019405">
    <property type="entry name" value="Lactonase_7-beta_prop"/>
</dbReference>
<evidence type="ECO:0000256" key="1">
    <source>
        <dbReference type="ARBA" id="ARBA00005564"/>
    </source>
</evidence>
<dbReference type="GO" id="GO:0005829">
    <property type="term" value="C:cytosol"/>
    <property type="evidence" value="ECO:0007669"/>
    <property type="project" value="TreeGrafter"/>
</dbReference>
<dbReference type="PANTHER" id="PTHR30344:SF1">
    <property type="entry name" value="6-PHOSPHOGLUCONOLACTONASE"/>
    <property type="match status" value="1"/>
</dbReference>
<accession>A0A120JTY5</accession>
<dbReference type="RefSeq" id="WP_067633852.1">
    <property type="nucleotide sequence ID" value="NZ_CP013213.1"/>
</dbReference>
<dbReference type="AlphaFoldDB" id="A0A120JTY5"/>
<dbReference type="InterPro" id="IPR050282">
    <property type="entry name" value="Cycloisomerase_2"/>
</dbReference>
<evidence type="ECO:0008006" key="4">
    <source>
        <dbReference type="Google" id="ProtNLM"/>
    </source>
</evidence>
<dbReference type="PANTHER" id="PTHR30344">
    <property type="entry name" value="6-PHOSPHOGLUCONOLACTONASE-RELATED"/>
    <property type="match status" value="1"/>
</dbReference>
<evidence type="ECO:0000313" key="3">
    <source>
        <dbReference type="Proteomes" id="UP000063781"/>
    </source>
</evidence>
<evidence type="ECO:0000313" key="2">
    <source>
        <dbReference type="EMBL" id="AMC94290.1"/>
    </source>
</evidence>
<proteinExistence type="inferred from homology"/>
<protein>
    <recommendedName>
        <fullName evidence="4">6-phosphogluconolactonase</fullName>
    </recommendedName>
</protein>
<dbReference type="GO" id="GO:0017057">
    <property type="term" value="F:6-phosphogluconolactonase activity"/>
    <property type="evidence" value="ECO:0007669"/>
    <property type="project" value="TreeGrafter"/>
</dbReference>
<dbReference type="KEGG" id="erl:AOC36_09995"/>
<dbReference type="InterPro" id="IPR015943">
    <property type="entry name" value="WD40/YVTN_repeat-like_dom_sf"/>
</dbReference>
<dbReference type="STRING" id="1514105.AOC36_09995"/>
<dbReference type="Proteomes" id="UP000063781">
    <property type="component" value="Chromosome"/>
</dbReference>
<dbReference type="Pfam" id="PF10282">
    <property type="entry name" value="Lactonase"/>
    <property type="match status" value="1"/>
</dbReference>
<dbReference type="OrthoDB" id="9790815at2"/>
<dbReference type="SUPFAM" id="SSF51004">
    <property type="entry name" value="C-terminal (heme d1) domain of cytochrome cd1-nitrite reductase"/>
    <property type="match status" value="1"/>
</dbReference>